<feature type="transmembrane region" description="Helical" evidence="5">
    <location>
        <begin position="205"/>
        <end position="228"/>
    </location>
</feature>
<feature type="transmembrane region" description="Helical" evidence="5">
    <location>
        <begin position="178"/>
        <end position="198"/>
    </location>
</feature>
<evidence type="ECO:0000259" key="6">
    <source>
        <dbReference type="PROSITE" id="PS50850"/>
    </source>
</evidence>
<feature type="domain" description="Major facilitator superfamily (MFS) profile" evidence="6">
    <location>
        <begin position="55"/>
        <end position="536"/>
    </location>
</feature>
<feature type="transmembrane region" description="Helical" evidence="5">
    <location>
        <begin position="145"/>
        <end position="166"/>
    </location>
</feature>
<accession>H6BSB8</accession>
<protein>
    <submittedName>
        <fullName evidence="7">Serine/threonine kinase 16</fullName>
    </submittedName>
</protein>
<evidence type="ECO:0000256" key="2">
    <source>
        <dbReference type="ARBA" id="ARBA00022692"/>
    </source>
</evidence>
<reference evidence="7" key="1">
    <citation type="submission" date="2011-07" db="EMBL/GenBank/DDBJ databases">
        <title>The Genome Sequence of Exophiala (Wangiella) dermatitidis NIH/UT8656.</title>
        <authorList>
            <consortium name="The Broad Institute Genome Sequencing Platform"/>
            <person name="Cuomo C."/>
            <person name="Wang Z."/>
            <person name="Hunicke-Smith S."/>
            <person name="Szanislo P.J."/>
            <person name="Earl A."/>
            <person name="Young S.K."/>
            <person name="Zeng Q."/>
            <person name="Gargeya S."/>
            <person name="Fitzgerald M."/>
            <person name="Haas B."/>
            <person name="Abouelleil A."/>
            <person name="Alvarado L."/>
            <person name="Arachchi H.M."/>
            <person name="Berlin A."/>
            <person name="Brown A."/>
            <person name="Chapman S.B."/>
            <person name="Chen Z."/>
            <person name="Dunbar C."/>
            <person name="Freedman E."/>
            <person name="Gearin G."/>
            <person name="Gellesch M."/>
            <person name="Goldberg J."/>
            <person name="Griggs A."/>
            <person name="Gujja S."/>
            <person name="Heiman D."/>
            <person name="Howarth C."/>
            <person name="Larson L."/>
            <person name="Lui A."/>
            <person name="MacDonald P.J.P."/>
            <person name="Montmayeur A."/>
            <person name="Murphy C."/>
            <person name="Neiman D."/>
            <person name="Pearson M."/>
            <person name="Priest M."/>
            <person name="Roberts A."/>
            <person name="Saif S."/>
            <person name="Shea T."/>
            <person name="Shenoy N."/>
            <person name="Sisk P."/>
            <person name="Stolte C."/>
            <person name="Sykes S."/>
            <person name="Wortman J."/>
            <person name="Nusbaum C."/>
            <person name="Birren B."/>
        </authorList>
    </citation>
    <scope>NUCLEOTIDE SEQUENCE</scope>
    <source>
        <strain evidence="7">NIH/UT8656</strain>
    </source>
</reference>
<feature type="transmembrane region" description="Helical" evidence="5">
    <location>
        <begin position="374"/>
        <end position="395"/>
    </location>
</feature>
<feature type="transmembrane region" description="Helical" evidence="5">
    <location>
        <begin position="115"/>
        <end position="133"/>
    </location>
</feature>
<dbReference type="InterPro" id="IPR011701">
    <property type="entry name" value="MFS"/>
</dbReference>
<dbReference type="STRING" id="858893.H6BSB8"/>
<dbReference type="InParanoid" id="H6BSB8"/>
<keyword evidence="2 5" id="KW-0812">Transmembrane</keyword>
<keyword evidence="7" id="KW-0418">Kinase</keyword>
<feature type="transmembrane region" description="Helical" evidence="5">
    <location>
        <begin position="329"/>
        <end position="354"/>
    </location>
</feature>
<dbReference type="Proteomes" id="UP000007304">
    <property type="component" value="Unassembled WGS sequence"/>
</dbReference>
<sequence length="559" mass="60882">MRKSEEPNGVEANDEDMPQVETLGTVRLRHVTTNELLLVPKPSDDPDDPLNCASTDIFFSYGPLREKYYIFAFSCLSIAVCNACGAGPSVGAVAMATSFFAPPSDPNFVNYISKVAYFFTGAALTIGIGQFIWTPVAIKYGRRPVYIICFTLLTVCNIWAACAKSYGSMLAARLLTGIAAGAPELVAPLTLTDVFFLHQRGRVMAIYNCALALGSSLAVVILGIVINWTSWQVVFWILTGLSAICLLLMIFTVPETAYNRSIATVVDPVPIPITVLEKSDKSFEHVSRVPPPSPSACGRTSRTPYFKRFALIPKVYTGESIWLIMFRPVVLLALPGVLWATLINSVTVGMIIVLSSNFSTAFQNIYGFTVLQAGLTFISMAIGSLIAIVFAGHFSDWVADKLTQRNGGVRIPEMRLPALFVGVITGPLGGILYGAGFGLKLHWMCPVVGIGLIGFTVVQSMNVSLVYILDSYRPVSGEVIVTQSTFKACFGFLLGFYTNPWVAKDGYLGAFGAMGGIEGAILLGFIPFYYFGSHWRSASWKWGFIKRLAHWAEDREVGE</sequence>
<organism evidence="7 8">
    <name type="scientific">Exophiala dermatitidis (strain ATCC 34100 / CBS 525.76 / NIH/UT8656)</name>
    <name type="common">Black yeast</name>
    <name type="synonym">Wangiella dermatitidis</name>
    <dbReference type="NCBI Taxonomy" id="858893"/>
    <lineage>
        <taxon>Eukaryota</taxon>
        <taxon>Fungi</taxon>
        <taxon>Dikarya</taxon>
        <taxon>Ascomycota</taxon>
        <taxon>Pezizomycotina</taxon>
        <taxon>Eurotiomycetes</taxon>
        <taxon>Chaetothyriomycetidae</taxon>
        <taxon>Chaetothyriales</taxon>
        <taxon>Herpotrichiellaceae</taxon>
        <taxon>Exophiala</taxon>
    </lineage>
</organism>
<evidence type="ECO:0000313" key="7">
    <source>
        <dbReference type="EMBL" id="EHY53324.1"/>
    </source>
</evidence>
<dbReference type="EMBL" id="JH226131">
    <property type="protein sequence ID" value="EHY53324.1"/>
    <property type="molecule type" value="Genomic_DNA"/>
</dbReference>
<dbReference type="RefSeq" id="XP_009153785.1">
    <property type="nucleotide sequence ID" value="XM_009155537.1"/>
</dbReference>
<feature type="transmembrane region" description="Helical" evidence="5">
    <location>
        <begin position="441"/>
        <end position="467"/>
    </location>
</feature>
<feature type="transmembrane region" description="Helical" evidence="5">
    <location>
        <begin position="510"/>
        <end position="531"/>
    </location>
</feature>
<feature type="transmembrane region" description="Helical" evidence="5">
    <location>
        <begin position="479"/>
        <end position="498"/>
    </location>
</feature>
<dbReference type="InterPro" id="IPR036259">
    <property type="entry name" value="MFS_trans_sf"/>
</dbReference>
<dbReference type="GeneID" id="20306157"/>
<comment type="subcellular location">
    <subcellularLocation>
        <location evidence="1">Membrane</location>
        <topology evidence="1">Multi-pass membrane protein</topology>
    </subcellularLocation>
</comment>
<dbReference type="GO" id="GO:0016301">
    <property type="term" value="F:kinase activity"/>
    <property type="evidence" value="ECO:0007669"/>
    <property type="project" value="UniProtKB-KW"/>
</dbReference>
<dbReference type="PROSITE" id="PS50850">
    <property type="entry name" value="MFS"/>
    <property type="match status" value="1"/>
</dbReference>
<dbReference type="GO" id="GO:0022857">
    <property type="term" value="F:transmembrane transporter activity"/>
    <property type="evidence" value="ECO:0007669"/>
    <property type="project" value="InterPro"/>
</dbReference>
<dbReference type="Pfam" id="PF07690">
    <property type="entry name" value="MFS_1"/>
    <property type="match status" value="1"/>
</dbReference>
<dbReference type="PANTHER" id="PTHR23502">
    <property type="entry name" value="MAJOR FACILITATOR SUPERFAMILY"/>
    <property type="match status" value="1"/>
</dbReference>
<dbReference type="eggNOG" id="KOG0255">
    <property type="taxonomic scope" value="Eukaryota"/>
</dbReference>
<proteinExistence type="predicted"/>
<keyword evidence="8" id="KW-1185">Reference proteome</keyword>
<keyword evidence="4 5" id="KW-0472">Membrane</keyword>
<feature type="transmembrane region" description="Helical" evidence="5">
    <location>
        <begin position="68"/>
        <end position="95"/>
    </location>
</feature>
<evidence type="ECO:0000256" key="1">
    <source>
        <dbReference type="ARBA" id="ARBA00004141"/>
    </source>
</evidence>
<dbReference type="OrthoDB" id="4120822at2759"/>
<evidence type="ECO:0000313" key="8">
    <source>
        <dbReference type="Proteomes" id="UP000007304"/>
    </source>
</evidence>
<evidence type="ECO:0000256" key="3">
    <source>
        <dbReference type="ARBA" id="ARBA00022989"/>
    </source>
</evidence>
<dbReference type="AlphaFoldDB" id="H6BSB8"/>
<evidence type="ECO:0000256" key="4">
    <source>
        <dbReference type="ARBA" id="ARBA00023136"/>
    </source>
</evidence>
<dbReference type="HOGENOM" id="CLU_008455_13_6_1"/>
<dbReference type="SUPFAM" id="SSF103473">
    <property type="entry name" value="MFS general substrate transporter"/>
    <property type="match status" value="1"/>
</dbReference>
<feature type="transmembrane region" description="Helical" evidence="5">
    <location>
        <begin position="416"/>
        <end position="435"/>
    </location>
</feature>
<gene>
    <name evidence="7" type="ORF">HMPREF1120_01518</name>
</gene>
<dbReference type="Gene3D" id="1.20.1250.20">
    <property type="entry name" value="MFS general substrate transporter like domains"/>
    <property type="match status" value="1"/>
</dbReference>
<keyword evidence="7" id="KW-0808">Transferase</keyword>
<feature type="transmembrane region" description="Helical" evidence="5">
    <location>
        <begin position="234"/>
        <end position="253"/>
    </location>
</feature>
<keyword evidence="3 5" id="KW-1133">Transmembrane helix</keyword>
<dbReference type="InterPro" id="IPR020846">
    <property type="entry name" value="MFS_dom"/>
</dbReference>
<dbReference type="OMA" id="WAPIANI"/>
<dbReference type="PANTHER" id="PTHR23502:SF34">
    <property type="entry name" value="PROTEIN HOL1"/>
    <property type="match status" value="1"/>
</dbReference>
<evidence type="ECO:0000256" key="5">
    <source>
        <dbReference type="SAM" id="Phobius"/>
    </source>
</evidence>
<dbReference type="VEuPathDB" id="FungiDB:HMPREF1120_01518"/>
<dbReference type="GO" id="GO:0005886">
    <property type="term" value="C:plasma membrane"/>
    <property type="evidence" value="ECO:0007669"/>
    <property type="project" value="TreeGrafter"/>
</dbReference>
<name>H6BSB8_EXODN</name>